<dbReference type="AlphaFoldDB" id="A0A7X9FPT7"/>
<feature type="transmembrane region" description="Helical" evidence="9">
    <location>
        <begin position="60"/>
        <end position="86"/>
    </location>
</feature>
<dbReference type="PANTHER" id="PTHR30406:SF8">
    <property type="entry name" value="SULFATE TRANSPORT SYSTEM PERMEASE PROTEIN CYST"/>
    <property type="match status" value="1"/>
</dbReference>
<keyword evidence="5 9" id="KW-1133">Transmembrane helix</keyword>
<evidence type="ECO:0000313" key="11">
    <source>
        <dbReference type="EMBL" id="NMC61599.1"/>
    </source>
</evidence>
<protein>
    <submittedName>
        <fullName evidence="11">ABC transporter permease</fullName>
    </submittedName>
</protein>
<dbReference type="GO" id="GO:0005886">
    <property type="term" value="C:plasma membrane"/>
    <property type="evidence" value="ECO:0007669"/>
    <property type="project" value="UniProtKB-SubCell"/>
</dbReference>
<name>A0A7X9FPT7_9DELT</name>
<feature type="transmembrane region" description="Helical" evidence="9">
    <location>
        <begin position="21"/>
        <end position="48"/>
    </location>
</feature>
<dbReference type="PROSITE" id="PS50928">
    <property type="entry name" value="ABC_TM1"/>
    <property type="match status" value="1"/>
</dbReference>
<gene>
    <name evidence="11" type="ORF">GYA55_00370</name>
</gene>
<feature type="transmembrane region" description="Helical" evidence="9">
    <location>
        <begin position="242"/>
        <end position="266"/>
    </location>
</feature>
<dbReference type="Proteomes" id="UP000524246">
    <property type="component" value="Unassembled WGS sequence"/>
</dbReference>
<evidence type="ECO:0000256" key="9">
    <source>
        <dbReference type="RuleBase" id="RU363032"/>
    </source>
</evidence>
<keyword evidence="7 9" id="KW-0472">Membrane</keyword>
<evidence type="ECO:0000256" key="3">
    <source>
        <dbReference type="ARBA" id="ARBA00022448"/>
    </source>
</evidence>
<dbReference type="SUPFAM" id="SSF161098">
    <property type="entry name" value="MetI-like"/>
    <property type="match status" value="1"/>
</dbReference>
<dbReference type="PANTHER" id="PTHR30406">
    <property type="entry name" value="SULFATE TRANSPORT SYSTEM PERMEASE PROTEIN"/>
    <property type="match status" value="1"/>
</dbReference>
<evidence type="ECO:0000256" key="5">
    <source>
        <dbReference type="ARBA" id="ARBA00022989"/>
    </source>
</evidence>
<evidence type="ECO:0000256" key="2">
    <source>
        <dbReference type="ARBA" id="ARBA00011779"/>
    </source>
</evidence>
<keyword evidence="3 9" id="KW-0813">Transport</keyword>
<dbReference type="EMBL" id="JAAZON010000013">
    <property type="protein sequence ID" value="NMC61599.1"/>
    <property type="molecule type" value="Genomic_DNA"/>
</dbReference>
<dbReference type="GO" id="GO:0015419">
    <property type="term" value="F:ABC-type sulfate transporter activity"/>
    <property type="evidence" value="ECO:0007669"/>
    <property type="project" value="InterPro"/>
</dbReference>
<evidence type="ECO:0000256" key="8">
    <source>
        <dbReference type="ARBA" id="ARBA00025323"/>
    </source>
</evidence>
<evidence type="ECO:0000256" key="4">
    <source>
        <dbReference type="ARBA" id="ARBA00022692"/>
    </source>
</evidence>
<comment type="subcellular location">
    <subcellularLocation>
        <location evidence="9">Cell membrane</location>
        <topology evidence="9">Multi-pass membrane protein</topology>
    </subcellularLocation>
    <subcellularLocation>
        <location evidence="1">Membrane</location>
        <topology evidence="1">Multi-pass membrane protein</topology>
    </subcellularLocation>
</comment>
<evidence type="ECO:0000313" key="12">
    <source>
        <dbReference type="Proteomes" id="UP000524246"/>
    </source>
</evidence>
<dbReference type="Gene3D" id="1.10.3720.10">
    <property type="entry name" value="MetI-like"/>
    <property type="match status" value="1"/>
</dbReference>
<comment type="function">
    <text evidence="8">Part of the ABC transporter complex CysAWTP (TC 3.A.1.6.1) involved in sulfate/thiosulfate import. Probably responsible for the translocation of the substrate across the membrane.</text>
</comment>
<feature type="domain" description="ABC transmembrane type-1" evidence="10">
    <location>
        <begin position="60"/>
        <end position="263"/>
    </location>
</feature>
<evidence type="ECO:0000256" key="7">
    <source>
        <dbReference type="ARBA" id="ARBA00023136"/>
    </source>
</evidence>
<comment type="caution">
    <text evidence="11">The sequence shown here is derived from an EMBL/GenBank/DDBJ whole genome shotgun (WGS) entry which is preliminary data.</text>
</comment>
<accession>A0A7X9FPT7</accession>
<keyword evidence="6" id="KW-0764">Sulfate transport</keyword>
<evidence type="ECO:0000259" key="10">
    <source>
        <dbReference type="PROSITE" id="PS50928"/>
    </source>
</evidence>
<dbReference type="InterPro" id="IPR035906">
    <property type="entry name" value="MetI-like_sf"/>
</dbReference>
<sequence length="274" mass="30497">MDLQRITNKTGQRTRLFNQAAGALSTIVLLFLIAPIFLVIMQGISYLIPCMHDEEMRFAIWLSLTTSIISTVLCLAISLPTAIGLYRMNGLRRKVLEGLFYVPMSLPHLVTGIALLLLYGRNGIGQFLFEHFAIDFVYTKYGIVLAQLFINLPFSIKTIMQSLDEVDQKQIFVSRTLGCTELKSFRYIVVPQIKGGIVTSLIMNWARAIGEFGAVMMLAGTTRMRTEVIPTAIFLNMSTGDIGLALGLATILIFISVASIVVYHILSSRQGEFF</sequence>
<evidence type="ECO:0000256" key="6">
    <source>
        <dbReference type="ARBA" id="ARBA00023032"/>
    </source>
</evidence>
<dbReference type="CDD" id="cd06261">
    <property type="entry name" value="TM_PBP2"/>
    <property type="match status" value="1"/>
</dbReference>
<reference evidence="11 12" key="1">
    <citation type="journal article" date="2020" name="Biotechnol. Biofuels">
        <title>New insights from the biogas microbiome by comprehensive genome-resolved metagenomics of nearly 1600 species originating from multiple anaerobic digesters.</title>
        <authorList>
            <person name="Campanaro S."/>
            <person name="Treu L."/>
            <person name="Rodriguez-R L.M."/>
            <person name="Kovalovszki A."/>
            <person name="Ziels R.M."/>
            <person name="Maus I."/>
            <person name="Zhu X."/>
            <person name="Kougias P.G."/>
            <person name="Basile A."/>
            <person name="Luo G."/>
            <person name="Schluter A."/>
            <person name="Konstantinidis K.T."/>
            <person name="Angelidaki I."/>
        </authorList>
    </citation>
    <scope>NUCLEOTIDE SEQUENCE [LARGE SCALE GENOMIC DNA]</scope>
    <source>
        <strain evidence="11">AS27yjCOA_65</strain>
    </source>
</reference>
<organism evidence="11 12">
    <name type="scientific">SAR324 cluster bacterium</name>
    <dbReference type="NCBI Taxonomy" id="2024889"/>
    <lineage>
        <taxon>Bacteria</taxon>
        <taxon>Deltaproteobacteria</taxon>
        <taxon>SAR324 cluster</taxon>
    </lineage>
</organism>
<keyword evidence="4 9" id="KW-0812">Transmembrane</keyword>
<comment type="similarity">
    <text evidence="9">Belongs to the binding-protein-dependent transport system permease family.</text>
</comment>
<dbReference type="InterPro" id="IPR005667">
    <property type="entry name" value="Sulph_transpt2"/>
</dbReference>
<dbReference type="InterPro" id="IPR000515">
    <property type="entry name" value="MetI-like"/>
</dbReference>
<evidence type="ECO:0000256" key="1">
    <source>
        <dbReference type="ARBA" id="ARBA00004141"/>
    </source>
</evidence>
<feature type="transmembrane region" description="Helical" evidence="9">
    <location>
        <begin position="132"/>
        <end position="152"/>
    </location>
</feature>
<dbReference type="Pfam" id="PF00528">
    <property type="entry name" value="BPD_transp_1"/>
    <property type="match status" value="1"/>
</dbReference>
<comment type="subunit">
    <text evidence="2">The complex is composed of two ATP-binding proteins (CysA), two transmembrane proteins (CysT and CysW) and a solute-binding protein (CysP).</text>
</comment>
<feature type="transmembrane region" description="Helical" evidence="9">
    <location>
        <begin position="98"/>
        <end position="120"/>
    </location>
</feature>
<proteinExistence type="inferred from homology"/>